<evidence type="ECO:0000256" key="3">
    <source>
        <dbReference type="ARBA" id="ARBA00022692"/>
    </source>
</evidence>
<evidence type="ECO:0000256" key="4">
    <source>
        <dbReference type="ARBA" id="ARBA00022729"/>
    </source>
</evidence>
<reference evidence="19" key="2">
    <citation type="submission" date="2025-08" db="UniProtKB">
        <authorList>
            <consortium name="Ensembl"/>
        </authorList>
    </citation>
    <scope>IDENTIFICATION</scope>
</reference>
<keyword evidence="20" id="KW-1185">Reference proteome</keyword>
<evidence type="ECO:0000256" key="16">
    <source>
        <dbReference type="PROSITE-ProRule" id="PRU00206"/>
    </source>
</evidence>
<evidence type="ECO:0000256" key="15">
    <source>
        <dbReference type="ARBA" id="ARBA00061831"/>
    </source>
</evidence>
<feature type="repeat" description="TNFR-Cys" evidence="16">
    <location>
        <begin position="61"/>
        <end position="103"/>
    </location>
</feature>
<evidence type="ECO:0000256" key="7">
    <source>
        <dbReference type="ARBA" id="ARBA00022989"/>
    </source>
</evidence>
<evidence type="ECO:0000256" key="17">
    <source>
        <dbReference type="SAM" id="SignalP"/>
    </source>
</evidence>
<evidence type="ECO:0000256" key="13">
    <source>
        <dbReference type="ARBA" id="ARBA00032719"/>
    </source>
</evidence>
<keyword evidence="4 17" id="KW-0732">Signal</keyword>
<evidence type="ECO:0000256" key="11">
    <source>
        <dbReference type="ARBA" id="ARBA00023180"/>
    </source>
</evidence>
<evidence type="ECO:0000313" key="20">
    <source>
        <dbReference type="Proteomes" id="UP000694520"/>
    </source>
</evidence>
<protein>
    <recommendedName>
        <fullName evidence="2">Tumor necrosis factor receptor superfamily member 5</fullName>
    </recommendedName>
    <alternativeName>
        <fullName evidence="12">B-cell surface antigen CD40</fullName>
    </alternativeName>
    <alternativeName>
        <fullName evidence="13">CD40L receptor</fullName>
    </alternativeName>
</protein>
<keyword evidence="8" id="KW-0472">Membrane</keyword>
<accession>A0A8B9YDZ3</accession>
<dbReference type="GO" id="GO:0045935">
    <property type="term" value="P:positive regulation of nucleobase-containing compound metabolic process"/>
    <property type="evidence" value="ECO:0007669"/>
    <property type="project" value="UniProtKB-ARBA"/>
</dbReference>
<gene>
    <name evidence="19" type="primary">CD40</name>
</gene>
<dbReference type="GeneTree" id="ENSGT00940000161464"/>
<comment type="caution">
    <text evidence="16">Lacks conserved residue(s) required for the propagation of feature annotation.</text>
</comment>
<dbReference type="Gene3D" id="2.10.50.10">
    <property type="entry name" value="Tumor Necrosis Factor Receptor, subunit A, domain 2"/>
    <property type="match status" value="3"/>
</dbReference>
<keyword evidence="6" id="KW-0391">Immunity</keyword>
<dbReference type="Proteomes" id="UP000694520">
    <property type="component" value="Chromosome 12"/>
</dbReference>
<dbReference type="CDD" id="cd13407">
    <property type="entry name" value="TNFRSF5"/>
    <property type="match status" value="1"/>
</dbReference>
<keyword evidence="3" id="KW-0812">Transmembrane</keyword>
<dbReference type="GO" id="GO:0035631">
    <property type="term" value="C:CD40 receptor complex"/>
    <property type="evidence" value="ECO:0007669"/>
    <property type="project" value="TreeGrafter"/>
</dbReference>
<dbReference type="PROSITE" id="PS00652">
    <property type="entry name" value="TNFR_NGFR_1"/>
    <property type="match status" value="1"/>
</dbReference>
<dbReference type="InterPro" id="IPR001368">
    <property type="entry name" value="TNFR/NGFR_Cys_rich_reg"/>
</dbReference>
<dbReference type="PROSITE" id="PS50050">
    <property type="entry name" value="TNFR_NGFR_2"/>
    <property type="match status" value="1"/>
</dbReference>
<feature type="signal peptide" evidence="17">
    <location>
        <begin position="1"/>
        <end position="20"/>
    </location>
</feature>
<keyword evidence="10" id="KW-0675">Receptor</keyword>
<dbReference type="GO" id="GO:0042113">
    <property type="term" value="P:B cell activation"/>
    <property type="evidence" value="ECO:0007669"/>
    <property type="project" value="InterPro"/>
</dbReference>
<evidence type="ECO:0000256" key="6">
    <source>
        <dbReference type="ARBA" id="ARBA00022859"/>
    </source>
</evidence>
<dbReference type="GO" id="GO:0023035">
    <property type="term" value="P:CD40 signaling pathway"/>
    <property type="evidence" value="ECO:0007669"/>
    <property type="project" value="UniProtKB-ARBA"/>
</dbReference>
<evidence type="ECO:0000259" key="18">
    <source>
        <dbReference type="PROSITE" id="PS50050"/>
    </source>
</evidence>
<evidence type="ECO:0000256" key="9">
    <source>
        <dbReference type="ARBA" id="ARBA00023157"/>
    </source>
</evidence>
<dbReference type="GO" id="GO:0010468">
    <property type="term" value="P:regulation of gene expression"/>
    <property type="evidence" value="ECO:0007669"/>
    <property type="project" value="UniProtKB-ARBA"/>
</dbReference>
<evidence type="ECO:0000256" key="2">
    <source>
        <dbReference type="ARBA" id="ARBA00015766"/>
    </source>
</evidence>
<feature type="domain" description="TNFR-Cys" evidence="18">
    <location>
        <begin position="61"/>
        <end position="103"/>
    </location>
</feature>
<dbReference type="GO" id="GO:0009897">
    <property type="term" value="C:external side of plasma membrane"/>
    <property type="evidence" value="ECO:0007669"/>
    <property type="project" value="InterPro"/>
</dbReference>
<organism evidence="19 20">
    <name type="scientific">Bos mutus grunniens</name>
    <name type="common">Wild yak</name>
    <name type="synonym">Bos grunniens</name>
    <dbReference type="NCBI Taxonomy" id="30521"/>
    <lineage>
        <taxon>Eukaryota</taxon>
        <taxon>Metazoa</taxon>
        <taxon>Chordata</taxon>
        <taxon>Craniata</taxon>
        <taxon>Vertebrata</taxon>
        <taxon>Euteleostomi</taxon>
        <taxon>Mammalia</taxon>
        <taxon>Eutheria</taxon>
        <taxon>Laurasiatheria</taxon>
        <taxon>Artiodactyla</taxon>
        <taxon>Ruminantia</taxon>
        <taxon>Pecora</taxon>
        <taxon>Bovidae</taxon>
        <taxon>Bovinae</taxon>
        <taxon>Bos</taxon>
    </lineage>
</organism>
<reference evidence="19" key="3">
    <citation type="submission" date="2025-09" db="UniProtKB">
        <authorList>
            <consortium name="Ensembl"/>
        </authorList>
    </citation>
    <scope>IDENTIFICATION</scope>
</reference>
<dbReference type="PRINTS" id="PR01922">
    <property type="entry name" value="TNFACTORR5"/>
</dbReference>
<name>A0A8B9YDZ3_BOSMU</name>
<dbReference type="FunFam" id="2.10.50.10:FF:000041">
    <property type="entry name" value="Tumor necrosis factor receptor superfamily member 5"/>
    <property type="match status" value="1"/>
</dbReference>
<dbReference type="GO" id="GO:0010557">
    <property type="term" value="P:positive regulation of macromolecule biosynthetic process"/>
    <property type="evidence" value="ECO:0007669"/>
    <property type="project" value="UniProtKB-ARBA"/>
</dbReference>
<evidence type="ECO:0000256" key="5">
    <source>
        <dbReference type="ARBA" id="ARBA00022737"/>
    </source>
</evidence>
<evidence type="ECO:0000256" key="10">
    <source>
        <dbReference type="ARBA" id="ARBA00023170"/>
    </source>
</evidence>
<dbReference type="GO" id="GO:0002768">
    <property type="term" value="P:immune response-regulating cell surface receptor signaling pathway"/>
    <property type="evidence" value="ECO:0007669"/>
    <property type="project" value="TreeGrafter"/>
</dbReference>
<dbReference type="PANTHER" id="PTHR46875:SF1">
    <property type="entry name" value="TUMOR NECROSIS FACTOR RECEPTOR SUPERFAMILY MEMBER 5"/>
    <property type="match status" value="1"/>
</dbReference>
<reference evidence="19" key="1">
    <citation type="submission" date="2019-05" db="EMBL/GenBank/DDBJ databases">
        <authorList>
            <person name="Zhang S."/>
            <person name="Liu J."/>
        </authorList>
    </citation>
    <scope>NUCLEOTIDE SEQUENCE [LARGE SCALE GENOMIC DNA]</scope>
</reference>
<dbReference type="PANTHER" id="PTHR46875">
    <property type="entry name" value="TUMOR NECROSIS FACTOR RECEPTOR SUPERFAMILY MEMBER 5"/>
    <property type="match status" value="1"/>
</dbReference>
<feature type="chain" id="PRO_5034224781" description="Tumor necrosis factor receptor superfamily member 5" evidence="17">
    <location>
        <begin position="21"/>
        <end position="257"/>
    </location>
</feature>
<comment type="subcellular location">
    <subcellularLocation>
        <location evidence="1">Membrane</location>
        <topology evidence="1">Single-pass type I membrane protein</topology>
    </subcellularLocation>
</comment>
<feature type="disulfide bond" evidence="16">
    <location>
        <begin position="62"/>
        <end position="77"/>
    </location>
</feature>
<dbReference type="AlphaFoldDB" id="A0A8B9YDZ3"/>
<evidence type="ECO:0000256" key="1">
    <source>
        <dbReference type="ARBA" id="ARBA00004479"/>
    </source>
</evidence>
<comment type="function">
    <text evidence="14">Receptor for TNFSF5/CD40LG. Transduces TRAF6- and MAP3K8-mediated signals that activate ERK in macrophages and B cells, leading to induction of immunoglobulin secretion.</text>
</comment>
<dbReference type="SMART" id="SM00208">
    <property type="entry name" value="TNFR"/>
    <property type="match status" value="4"/>
</dbReference>
<keyword evidence="7" id="KW-1133">Transmembrane helix</keyword>
<evidence type="ECO:0000313" key="19">
    <source>
        <dbReference type="Ensembl" id="ENSBGRP00000033600.1"/>
    </source>
</evidence>
<dbReference type="InterPro" id="IPR052135">
    <property type="entry name" value="TNFRSF5"/>
</dbReference>
<comment type="subunit">
    <text evidence="15">Monomer and homodimer. Interacts with TRAF1, TRAF2, TRAF3, TRAF5 and TRAF6. Interacts with TRAF6 and MAP3K8; the interaction is required for ERK activation.</text>
</comment>
<keyword evidence="11" id="KW-0325">Glycoprotein</keyword>
<dbReference type="Ensembl" id="ENSBGRT00000038830.1">
    <property type="protein sequence ID" value="ENSBGRP00000033600.1"/>
    <property type="gene ID" value="ENSBGRG00000021013.1"/>
</dbReference>
<keyword evidence="5" id="KW-0677">Repeat</keyword>
<dbReference type="SUPFAM" id="SSF57586">
    <property type="entry name" value="TNF receptor-like"/>
    <property type="match status" value="2"/>
</dbReference>
<proteinExistence type="predicted"/>
<dbReference type="Pfam" id="PF00020">
    <property type="entry name" value="TNFR_c6"/>
    <property type="match status" value="1"/>
</dbReference>
<sequence length="257" mass="28316">MVRLPLQCLFWGFFLTAVHSEPATACGEKQYPVNSLCCDLCPPGQKLVNDCTEVSKTECQSCGKGEFLSTWNREKYCHEHRYCNPNLGLRIQSEGTLNTDTTCVCVEGQHCTSHTCESCTPHSLCLPGFGVKQIATGLLDTVCEPCPLGFFSNVSSAFEKCHRWTSCERKGLVEQHVGTNKTDVVCGKSWRVGPSGRLRRWRAEGRLGYPEAQVGKEGGEAKARGGGSLELWQSSSAAYLWSLGKSLPLSEPQFLRL</sequence>
<dbReference type="GO" id="GO:0051094">
    <property type="term" value="P:positive regulation of developmental process"/>
    <property type="evidence" value="ECO:0007669"/>
    <property type="project" value="UniProtKB-ARBA"/>
</dbReference>
<dbReference type="GO" id="GO:0006874">
    <property type="term" value="P:intracellular calcium ion homeostasis"/>
    <property type="evidence" value="ECO:0007669"/>
    <property type="project" value="UniProtKB-ARBA"/>
</dbReference>
<dbReference type="InterPro" id="IPR034021">
    <property type="entry name" value="TNFRSF5_N"/>
</dbReference>
<keyword evidence="9 16" id="KW-1015">Disulfide bond</keyword>
<dbReference type="GO" id="GO:0006952">
    <property type="term" value="P:defense response"/>
    <property type="evidence" value="ECO:0007669"/>
    <property type="project" value="UniProtKB-ARBA"/>
</dbReference>
<evidence type="ECO:0000256" key="14">
    <source>
        <dbReference type="ARBA" id="ARBA00045871"/>
    </source>
</evidence>
<dbReference type="GO" id="GO:0051240">
    <property type="term" value="P:positive regulation of multicellular organismal process"/>
    <property type="evidence" value="ECO:0007669"/>
    <property type="project" value="UniProtKB-ARBA"/>
</dbReference>
<evidence type="ECO:0000256" key="12">
    <source>
        <dbReference type="ARBA" id="ARBA00031089"/>
    </source>
</evidence>
<evidence type="ECO:0000256" key="8">
    <source>
        <dbReference type="ARBA" id="ARBA00023136"/>
    </source>
</evidence>
<dbReference type="GO" id="GO:0038023">
    <property type="term" value="F:signaling receptor activity"/>
    <property type="evidence" value="ECO:0007669"/>
    <property type="project" value="InterPro"/>
</dbReference>
<dbReference type="InterPro" id="IPR020435">
    <property type="entry name" value="TNFR_5"/>
</dbReference>